<evidence type="ECO:0000259" key="16">
    <source>
        <dbReference type="PROSITE" id="PS50880"/>
    </source>
</evidence>
<dbReference type="Proteomes" id="UP001206983">
    <property type="component" value="Unassembled WGS sequence"/>
</dbReference>
<dbReference type="FunFam" id="1.10.290.10:FF:000003">
    <property type="entry name" value="DNA topoisomerase"/>
    <property type="match status" value="1"/>
</dbReference>
<feature type="domain" description="Topo IA-type catalytic" evidence="17">
    <location>
        <begin position="155"/>
        <end position="577"/>
    </location>
</feature>
<gene>
    <name evidence="18" type="ORF">PV02_04130</name>
</gene>
<keyword evidence="10" id="KW-0238">DNA-binding</keyword>
<dbReference type="EC" id="5.6.2.1" evidence="4"/>
<dbReference type="InterPro" id="IPR000380">
    <property type="entry name" value="Topo_IA"/>
</dbReference>
<evidence type="ECO:0000256" key="13">
    <source>
        <dbReference type="ARBA" id="ARBA00031985"/>
    </source>
</evidence>
<dbReference type="EMBL" id="JTEO01000002">
    <property type="protein sequence ID" value="MCQ6962304.1"/>
    <property type="molecule type" value="Genomic_DNA"/>
</dbReference>
<evidence type="ECO:0000256" key="14">
    <source>
        <dbReference type="ARBA" id="ARBA00032235"/>
    </source>
</evidence>
<evidence type="ECO:0000313" key="18">
    <source>
        <dbReference type="EMBL" id="MCQ6962304.1"/>
    </source>
</evidence>
<dbReference type="InterPro" id="IPR013497">
    <property type="entry name" value="Topo_IA_cen"/>
</dbReference>
<keyword evidence="8" id="KW-0862">Zinc</keyword>
<dbReference type="GO" id="GO:0006265">
    <property type="term" value="P:DNA topological change"/>
    <property type="evidence" value="ECO:0007669"/>
    <property type="project" value="InterPro"/>
</dbReference>
<evidence type="ECO:0000256" key="4">
    <source>
        <dbReference type="ARBA" id="ARBA00012891"/>
    </source>
</evidence>
<dbReference type="RefSeq" id="WP_256622099.1">
    <property type="nucleotide sequence ID" value="NZ_JTEO01000002.1"/>
</dbReference>
<dbReference type="SUPFAM" id="SSF57783">
    <property type="entry name" value="Zinc beta-ribbon"/>
    <property type="match status" value="1"/>
</dbReference>
<dbReference type="InterPro" id="IPR013825">
    <property type="entry name" value="Topo_IA_cen_sub2"/>
</dbReference>
<dbReference type="GO" id="GO:0005694">
    <property type="term" value="C:chromosome"/>
    <property type="evidence" value="ECO:0007669"/>
    <property type="project" value="InterPro"/>
</dbReference>
<dbReference type="CDD" id="cd03362">
    <property type="entry name" value="TOPRIM_TopoIA_TopoIII"/>
    <property type="match status" value="1"/>
</dbReference>
<dbReference type="PROSITE" id="PS50880">
    <property type="entry name" value="TOPRIM"/>
    <property type="match status" value="1"/>
</dbReference>
<dbReference type="CDD" id="cd00186">
    <property type="entry name" value="TOP1Ac"/>
    <property type="match status" value="1"/>
</dbReference>
<keyword evidence="5" id="KW-0479">Metal-binding</keyword>
<evidence type="ECO:0000256" key="9">
    <source>
        <dbReference type="ARBA" id="ARBA00023029"/>
    </source>
</evidence>
<dbReference type="AlphaFoldDB" id="A0AAE3H9V9"/>
<dbReference type="PROSITE" id="PS52039">
    <property type="entry name" value="TOPO_IA_2"/>
    <property type="match status" value="1"/>
</dbReference>
<feature type="domain" description="Toprim" evidence="16">
    <location>
        <begin position="2"/>
        <end position="141"/>
    </location>
</feature>
<evidence type="ECO:0000256" key="1">
    <source>
        <dbReference type="ARBA" id="ARBA00000213"/>
    </source>
</evidence>
<dbReference type="InterPro" id="IPR006171">
    <property type="entry name" value="TOPRIM_dom"/>
</dbReference>
<keyword evidence="9" id="KW-0799">Topoisomerase</keyword>
<name>A0AAE3H9V9_9EURY</name>
<dbReference type="PANTHER" id="PTHR11390:SF21">
    <property type="entry name" value="DNA TOPOISOMERASE 3-ALPHA"/>
    <property type="match status" value="1"/>
</dbReference>
<dbReference type="Gene3D" id="3.30.65.10">
    <property type="entry name" value="Bacterial Topoisomerase I, domain 1"/>
    <property type="match status" value="1"/>
</dbReference>
<dbReference type="InterPro" id="IPR023406">
    <property type="entry name" value="Topo_IA_AS"/>
</dbReference>
<evidence type="ECO:0000256" key="11">
    <source>
        <dbReference type="ARBA" id="ARBA00023235"/>
    </source>
</evidence>
<dbReference type="Gene3D" id="1.10.460.10">
    <property type="entry name" value="Topoisomerase I, domain 2"/>
    <property type="match status" value="1"/>
</dbReference>
<dbReference type="Pfam" id="PF01751">
    <property type="entry name" value="Toprim"/>
    <property type="match status" value="1"/>
</dbReference>
<dbReference type="InterPro" id="IPR013826">
    <property type="entry name" value="Topo_IA_cen_sub3"/>
</dbReference>
<evidence type="ECO:0000256" key="10">
    <source>
        <dbReference type="ARBA" id="ARBA00023125"/>
    </source>
</evidence>
<reference evidence="18 19" key="1">
    <citation type="journal article" date="2011" name="Appl. Environ. Microbiol.">
        <title>Methanogenic archaea isolated from Taiwan's Chelungpu fault.</title>
        <authorList>
            <person name="Wu S.Y."/>
            <person name="Lai M.C."/>
        </authorList>
    </citation>
    <scope>NUCLEOTIDE SEQUENCE [LARGE SCALE GENOMIC DNA]</scope>
    <source>
        <strain evidence="18 19">St545Mb</strain>
    </source>
</reference>
<dbReference type="GO" id="GO:0003677">
    <property type="term" value="F:DNA binding"/>
    <property type="evidence" value="ECO:0007669"/>
    <property type="project" value="UniProtKB-KW"/>
</dbReference>
<dbReference type="SUPFAM" id="SSF56712">
    <property type="entry name" value="Prokaryotic type I DNA topoisomerase"/>
    <property type="match status" value="1"/>
</dbReference>
<dbReference type="Gene3D" id="2.70.20.10">
    <property type="entry name" value="Topoisomerase I, domain 3"/>
    <property type="match status" value="1"/>
</dbReference>
<dbReference type="Gene3D" id="3.40.50.140">
    <property type="match status" value="1"/>
</dbReference>
<evidence type="ECO:0000259" key="17">
    <source>
        <dbReference type="PROSITE" id="PS52039"/>
    </source>
</evidence>
<keyword evidence="19" id="KW-1185">Reference proteome</keyword>
<dbReference type="GO" id="GO:0006281">
    <property type="term" value="P:DNA repair"/>
    <property type="evidence" value="ECO:0007669"/>
    <property type="project" value="TreeGrafter"/>
</dbReference>
<dbReference type="InterPro" id="IPR003601">
    <property type="entry name" value="Topo_IA_2"/>
</dbReference>
<organism evidence="18 19">
    <name type="scientific">Methanolobus chelungpuianus</name>
    <dbReference type="NCBI Taxonomy" id="502115"/>
    <lineage>
        <taxon>Archaea</taxon>
        <taxon>Methanobacteriati</taxon>
        <taxon>Methanobacteriota</taxon>
        <taxon>Stenosarchaea group</taxon>
        <taxon>Methanomicrobia</taxon>
        <taxon>Methanosarcinales</taxon>
        <taxon>Methanosarcinaceae</taxon>
        <taxon>Methanolobus</taxon>
    </lineage>
</organism>
<dbReference type="InterPro" id="IPR034144">
    <property type="entry name" value="TOPRIM_TopoIII"/>
</dbReference>
<comment type="similarity">
    <text evidence="3">Belongs to the type IA topoisomerase family.</text>
</comment>
<evidence type="ECO:0000313" key="19">
    <source>
        <dbReference type="Proteomes" id="UP001206983"/>
    </source>
</evidence>
<dbReference type="PROSITE" id="PS00396">
    <property type="entry name" value="TOPO_IA_1"/>
    <property type="match status" value="1"/>
</dbReference>
<dbReference type="GO" id="GO:0006310">
    <property type="term" value="P:DNA recombination"/>
    <property type="evidence" value="ECO:0007669"/>
    <property type="project" value="TreeGrafter"/>
</dbReference>
<keyword evidence="7" id="KW-0863">Zinc-finger</keyword>
<dbReference type="GO" id="GO:0008270">
    <property type="term" value="F:zinc ion binding"/>
    <property type="evidence" value="ECO:0007669"/>
    <property type="project" value="UniProtKB-KW"/>
</dbReference>
<dbReference type="Gene3D" id="1.10.290.10">
    <property type="entry name" value="Topoisomerase I, domain 4"/>
    <property type="match status" value="1"/>
</dbReference>
<evidence type="ECO:0000256" key="3">
    <source>
        <dbReference type="ARBA" id="ARBA00009446"/>
    </source>
</evidence>
<dbReference type="InterPro" id="IPR013498">
    <property type="entry name" value="Topo_IA_Znf"/>
</dbReference>
<dbReference type="PRINTS" id="PR00417">
    <property type="entry name" value="PRTPISMRASEI"/>
</dbReference>
<dbReference type="SMART" id="SM00436">
    <property type="entry name" value="TOP1Bc"/>
    <property type="match status" value="1"/>
</dbReference>
<comment type="catalytic activity">
    <reaction evidence="1">
        <text>ATP-independent breakage of single-stranded DNA, followed by passage and rejoining.</text>
        <dbReference type="EC" id="5.6.2.1"/>
    </reaction>
</comment>
<evidence type="ECO:0000256" key="12">
    <source>
        <dbReference type="ARBA" id="ARBA00030003"/>
    </source>
</evidence>
<proteinExistence type="inferred from homology"/>
<evidence type="ECO:0000256" key="6">
    <source>
        <dbReference type="ARBA" id="ARBA00022737"/>
    </source>
</evidence>
<dbReference type="SMART" id="SM00437">
    <property type="entry name" value="TOP1Ac"/>
    <property type="match status" value="1"/>
</dbReference>
<dbReference type="Pfam" id="PF01131">
    <property type="entry name" value="Topoisom_bac"/>
    <property type="match status" value="1"/>
</dbReference>
<dbReference type="PANTHER" id="PTHR11390">
    <property type="entry name" value="PROKARYOTIC DNA TOPOISOMERASE"/>
    <property type="match status" value="1"/>
</dbReference>
<evidence type="ECO:0000256" key="2">
    <source>
        <dbReference type="ARBA" id="ARBA00001946"/>
    </source>
</evidence>
<keyword evidence="6" id="KW-0677">Repeat</keyword>
<evidence type="ECO:0000256" key="7">
    <source>
        <dbReference type="ARBA" id="ARBA00022771"/>
    </source>
</evidence>
<dbReference type="GO" id="GO:0003917">
    <property type="term" value="F:DNA topoisomerase type I (single strand cut, ATP-independent) activity"/>
    <property type="evidence" value="ECO:0007669"/>
    <property type="project" value="UniProtKB-EC"/>
</dbReference>
<accession>A0AAE3H9V9</accession>
<evidence type="ECO:0000256" key="5">
    <source>
        <dbReference type="ARBA" id="ARBA00022723"/>
    </source>
</evidence>
<dbReference type="InterPro" id="IPR003602">
    <property type="entry name" value="Topo_IA_DNA-bd_dom"/>
</dbReference>
<sequence length="788" mass="87325">MSIVVFTEKNKAAAQIAGILSEGGFSRASIEGVPVYDFKKDGKEWRIMGLSGHIMGYDFPPELNNWRGCDPSVLLDTPPVKTVTKQPFASAIALLCSGADQIILACDFDREGENIGFEAKSLAEKVSNCPMKRARFSTLSPGEIKQAFSNLVEPDVNLAMSAEARQILDLKMGAAFTRFLTLAVQQRARTKEIISIGPCQTPTCGFVYEREKLIRDFKSKDFWKIEATFNHSGIDFTGMHRSGHIHDKAKADEIFSRIKGSKTGILVKKSVKESTTSPPYPLNTTEFLKRASKFLGISPENALEIAEQLYLSGFTSYPRTETNKYADDFDFQAKVLGFASGEYREYALAILSKPPVTCRNGTRDGHDHPPIYPIKAATKADIEKSVRIPDAWKVYDLVARHFLANLMQPAVFEKTHLEIGVKEEIFDTTGSVMKDPGWLAAYPFETKNDKFLPDIAVKEEVVIKKLSNTKSQTTPPKRLTEAELLTLMDKNGIGTKATAPSHIETNKKRGYFETKGKTISILDTGFTLMEALDSSVPILVKPAVRSRIEALIQEVEDGKKGFEDALEEGSVLIRDMYSHLITNKDQIVRNIAGTITDEQIAADKKNFIGQCPECGRMLRMVKTDNGRFVGCSGYSDCRKTYPLPKEGALTVARSKECKNAGIAVLKVGTKYFWSVGVGPCFKCEHEKECFPPDVVGPCPKCEGSMFILEMKENRFLACTRKCGHTQSLPKEGKLTIAGECEQCGWKRLSIKETGKDKKGKAVANPEKEAGVRELCINLRCPSRTGRKA</sequence>
<evidence type="ECO:0000256" key="15">
    <source>
        <dbReference type="ARBA" id="ARBA00032877"/>
    </source>
</evidence>
<dbReference type="SMART" id="SM00493">
    <property type="entry name" value="TOPRIM"/>
    <property type="match status" value="1"/>
</dbReference>
<keyword evidence="11" id="KW-0413">Isomerase</keyword>
<comment type="cofactor">
    <cofactor evidence="2">
        <name>Mg(2+)</name>
        <dbReference type="ChEBI" id="CHEBI:18420"/>
    </cofactor>
</comment>
<protein>
    <recommendedName>
        <fullName evidence="4">DNA topoisomerase</fullName>
        <ecNumber evidence="4">5.6.2.1</ecNumber>
    </recommendedName>
    <alternativeName>
        <fullName evidence="15">Omega-protein</fullName>
    </alternativeName>
    <alternativeName>
        <fullName evidence="14">Relaxing enzyme</fullName>
    </alternativeName>
    <alternativeName>
        <fullName evidence="12">Swivelase</fullName>
    </alternativeName>
    <alternativeName>
        <fullName evidence="13">Untwisting enzyme</fullName>
    </alternativeName>
</protein>
<evidence type="ECO:0000256" key="8">
    <source>
        <dbReference type="ARBA" id="ARBA00022833"/>
    </source>
</evidence>
<comment type="caution">
    <text evidence="18">The sequence shown here is derived from an EMBL/GenBank/DDBJ whole genome shotgun (WGS) entry which is preliminary data.</text>
</comment>
<dbReference type="InterPro" id="IPR013824">
    <property type="entry name" value="Topo_IA_cen_sub1"/>
</dbReference>
<dbReference type="Pfam" id="PF01396">
    <property type="entry name" value="Zn_ribbon_Top1"/>
    <property type="match status" value="2"/>
</dbReference>
<dbReference type="InterPro" id="IPR023405">
    <property type="entry name" value="Topo_IA_core_domain"/>
</dbReference>